<dbReference type="Proteomes" id="UP000779070">
    <property type="component" value="Unassembled WGS sequence"/>
</dbReference>
<reference evidence="2 3" key="1">
    <citation type="submission" date="2021-02" db="EMBL/GenBank/DDBJ databases">
        <title>Draft Genome Sequences of 5 Vibrio neptunius Strains Isolated From of Bivalve Hatcheries.</title>
        <authorList>
            <person name="Galvis F."/>
            <person name="Barja J.L."/>
            <person name="Lemos M.L."/>
            <person name="Balado M."/>
        </authorList>
    </citation>
    <scope>NUCLEOTIDE SEQUENCE [LARGE SCALE GENOMIC DNA]</scope>
    <source>
        <strain evidence="2 3">PP-145.98</strain>
    </source>
</reference>
<dbReference type="EMBL" id="JAFHLB010000041">
    <property type="protein sequence ID" value="MBN3580283.1"/>
    <property type="molecule type" value="Genomic_DNA"/>
</dbReference>
<gene>
    <name evidence="2" type="ORF">JYA62_21775</name>
</gene>
<feature type="chain" id="PRO_5045481064" evidence="1">
    <location>
        <begin position="22"/>
        <end position="103"/>
    </location>
</feature>
<comment type="caution">
    <text evidence="2">The sequence shown here is derived from an EMBL/GenBank/DDBJ whole genome shotgun (WGS) entry which is preliminary data.</text>
</comment>
<dbReference type="RefSeq" id="WP_206371973.1">
    <property type="nucleotide sequence ID" value="NZ_CAWPTM010000116.1"/>
</dbReference>
<keyword evidence="1" id="KW-0732">Signal</keyword>
<sequence>MRFQFAIVLAAVCAMTVPAAANDIDFSQFKGKAYEAVKHDLLAKGWQLVPHQEGDISYSQQYPEVTCGSGSMAICSVGFRHKPHSVAFIVIESNDQLIIAEEY</sequence>
<accession>A0ABS3AA57</accession>
<keyword evidence="3" id="KW-1185">Reference proteome</keyword>
<proteinExistence type="predicted"/>
<organism evidence="2 3">
    <name type="scientific">Vibrio neptunius</name>
    <dbReference type="NCBI Taxonomy" id="170651"/>
    <lineage>
        <taxon>Bacteria</taxon>
        <taxon>Pseudomonadati</taxon>
        <taxon>Pseudomonadota</taxon>
        <taxon>Gammaproteobacteria</taxon>
        <taxon>Vibrionales</taxon>
        <taxon>Vibrionaceae</taxon>
        <taxon>Vibrio</taxon>
    </lineage>
</organism>
<evidence type="ECO:0000313" key="2">
    <source>
        <dbReference type="EMBL" id="MBN3580283.1"/>
    </source>
</evidence>
<name>A0ABS3AA57_9VIBR</name>
<protein>
    <submittedName>
        <fullName evidence="2">Uncharacterized protein</fullName>
    </submittedName>
</protein>
<evidence type="ECO:0000313" key="3">
    <source>
        <dbReference type="Proteomes" id="UP000779070"/>
    </source>
</evidence>
<evidence type="ECO:0000256" key="1">
    <source>
        <dbReference type="SAM" id="SignalP"/>
    </source>
</evidence>
<feature type="signal peptide" evidence="1">
    <location>
        <begin position="1"/>
        <end position="21"/>
    </location>
</feature>